<dbReference type="Pfam" id="PF00528">
    <property type="entry name" value="BPD_transp_1"/>
    <property type="match status" value="1"/>
</dbReference>
<evidence type="ECO:0000313" key="9">
    <source>
        <dbReference type="EMBL" id="SNT09948.1"/>
    </source>
</evidence>
<keyword evidence="2 7" id="KW-0813">Transport</keyword>
<evidence type="ECO:0000256" key="5">
    <source>
        <dbReference type="ARBA" id="ARBA00022989"/>
    </source>
</evidence>
<dbReference type="AlphaFoldDB" id="A0A239JWU7"/>
<reference evidence="10" key="1">
    <citation type="submission" date="2017-06" db="EMBL/GenBank/DDBJ databases">
        <authorList>
            <person name="Varghese N."/>
            <person name="Submissions S."/>
        </authorList>
    </citation>
    <scope>NUCLEOTIDE SEQUENCE [LARGE SCALE GENOMIC DNA]</scope>
    <source>
        <strain evidence="10">NKM1</strain>
    </source>
</reference>
<keyword evidence="10" id="KW-1185">Reference proteome</keyword>
<name>A0A239JWU7_9BACT</name>
<comment type="similarity">
    <text evidence="7">Belongs to the binding-protein-dependent transport system permease family.</text>
</comment>
<dbReference type="PANTHER" id="PTHR30465:SF0">
    <property type="entry name" value="OLIGOPEPTIDE TRANSPORT SYSTEM PERMEASE PROTEIN APPB"/>
    <property type="match status" value="1"/>
</dbReference>
<evidence type="ECO:0000256" key="3">
    <source>
        <dbReference type="ARBA" id="ARBA00022475"/>
    </source>
</evidence>
<dbReference type="Gene3D" id="1.10.3720.10">
    <property type="entry name" value="MetI-like"/>
    <property type="match status" value="1"/>
</dbReference>
<keyword evidence="5 7" id="KW-1133">Transmembrane helix</keyword>
<dbReference type="GO" id="GO:0005886">
    <property type="term" value="C:plasma membrane"/>
    <property type="evidence" value="ECO:0007669"/>
    <property type="project" value="UniProtKB-SubCell"/>
</dbReference>
<evidence type="ECO:0000256" key="6">
    <source>
        <dbReference type="ARBA" id="ARBA00023136"/>
    </source>
</evidence>
<feature type="transmembrane region" description="Helical" evidence="7">
    <location>
        <begin position="420"/>
        <end position="441"/>
    </location>
</feature>
<evidence type="ECO:0000259" key="8">
    <source>
        <dbReference type="PROSITE" id="PS50928"/>
    </source>
</evidence>
<feature type="transmembrane region" description="Helical" evidence="7">
    <location>
        <begin position="9"/>
        <end position="30"/>
    </location>
</feature>
<feature type="transmembrane region" description="Helical" evidence="7">
    <location>
        <begin position="231"/>
        <end position="251"/>
    </location>
</feature>
<evidence type="ECO:0000313" key="10">
    <source>
        <dbReference type="Proteomes" id="UP000198432"/>
    </source>
</evidence>
<comment type="subcellular location">
    <subcellularLocation>
        <location evidence="1 7">Cell membrane</location>
        <topology evidence="1 7">Multi-pass membrane protein</topology>
    </subcellularLocation>
</comment>
<keyword evidence="6 7" id="KW-0472">Membrane</keyword>
<feature type="transmembrane region" description="Helical" evidence="7">
    <location>
        <begin position="318"/>
        <end position="337"/>
    </location>
</feature>
<dbReference type="OrthoDB" id="24153at2"/>
<accession>A0A239JWU7</accession>
<evidence type="ECO:0000256" key="4">
    <source>
        <dbReference type="ARBA" id="ARBA00022692"/>
    </source>
</evidence>
<dbReference type="InterPro" id="IPR035906">
    <property type="entry name" value="MetI-like_sf"/>
</dbReference>
<dbReference type="EMBL" id="FZOQ01000024">
    <property type="protein sequence ID" value="SNT09948.1"/>
    <property type="molecule type" value="Genomic_DNA"/>
</dbReference>
<protein>
    <submittedName>
        <fullName evidence="9">Peptide/nickel transport system permease protein</fullName>
    </submittedName>
</protein>
<dbReference type="CDD" id="cd06261">
    <property type="entry name" value="TM_PBP2"/>
    <property type="match status" value="1"/>
</dbReference>
<dbReference type="RefSeq" id="WP_089321081.1">
    <property type="nucleotide sequence ID" value="NZ_FZOQ01000024.1"/>
</dbReference>
<feature type="transmembrane region" description="Helical" evidence="7">
    <location>
        <begin position="263"/>
        <end position="285"/>
    </location>
</feature>
<feature type="domain" description="ABC transmembrane type-1" evidence="8">
    <location>
        <begin position="227"/>
        <end position="441"/>
    </location>
</feature>
<dbReference type="PROSITE" id="PS50928">
    <property type="entry name" value="ABC_TM1"/>
    <property type="match status" value="1"/>
</dbReference>
<feature type="transmembrane region" description="Helical" evidence="7">
    <location>
        <begin position="387"/>
        <end position="408"/>
    </location>
</feature>
<evidence type="ECO:0000256" key="2">
    <source>
        <dbReference type="ARBA" id="ARBA00022448"/>
    </source>
</evidence>
<dbReference type="Proteomes" id="UP000198432">
    <property type="component" value="Unassembled WGS sequence"/>
</dbReference>
<dbReference type="PANTHER" id="PTHR30465">
    <property type="entry name" value="INNER MEMBRANE ABC TRANSPORTER"/>
    <property type="match status" value="1"/>
</dbReference>
<proteinExistence type="inferred from homology"/>
<dbReference type="InterPro" id="IPR000515">
    <property type="entry name" value="MetI-like"/>
</dbReference>
<dbReference type="SUPFAM" id="SSF161098">
    <property type="entry name" value="MetI-like"/>
    <property type="match status" value="1"/>
</dbReference>
<keyword evidence="3" id="KW-1003">Cell membrane</keyword>
<keyword evidence="4 7" id="KW-0812">Transmembrane</keyword>
<sequence length="457" mass="51708">MPPYLLKRILYAIPFLWLVASVIFLLSRLLPGSFAEARILEEKQGYYSKGSQSTRQAVYQDYLHKTRQDLPLFYFSLSPALPQGVLLEADKLQAERLLWKYGDKEAVHPYLESLPHLEQELRLSPQDDAAEHLETLHKSLDKEKMLLAATAIYREATTKEAQKAAEQVVLGLQAMQPQPAYSFLLPTFTWHGAQNQYHQWLFQTLKGDLGVSYRSSRPVGELLWEAISNTFWLLLSSMLIVFFLALELSMCLVQGKGKYLRRFLFPSFFVLDSIPAFVLALLLLVLFANPSFLQLFPVFGMGYYAAENLPPFARAGQWLQYMALPLLCLVLANLPYITNQVYTAVQSARQADYARTARAKGLSERAVIRTHVLRNALLPVITLVSDVLPALVAGSVIIETIFAIPGVGRLLVESVLARDYPVLLAIVLLTVLVRLVAYFMADVTYRWADPRLKHRTA</sequence>
<gene>
    <name evidence="9" type="ORF">SAMN06296052_12417</name>
</gene>
<evidence type="ECO:0000256" key="7">
    <source>
        <dbReference type="RuleBase" id="RU363032"/>
    </source>
</evidence>
<evidence type="ECO:0000256" key="1">
    <source>
        <dbReference type="ARBA" id="ARBA00004651"/>
    </source>
</evidence>
<organism evidence="9 10">
    <name type="scientific">Pontibacter ummariensis</name>
    <dbReference type="NCBI Taxonomy" id="1610492"/>
    <lineage>
        <taxon>Bacteria</taxon>
        <taxon>Pseudomonadati</taxon>
        <taxon>Bacteroidota</taxon>
        <taxon>Cytophagia</taxon>
        <taxon>Cytophagales</taxon>
        <taxon>Hymenobacteraceae</taxon>
        <taxon>Pontibacter</taxon>
    </lineage>
</organism>
<dbReference type="GO" id="GO:0055085">
    <property type="term" value="P:transmembrane transport"/>
    <property type="evidence" value="ECO:0007669"/>
    <property type="project" value="InterPro"/>
</dbReference>